<comment type="caution">
    <text evidence="1">The sequence shown here is derived from an EMBL/GenBank/DDBJ whole genome shotgun (WGS) entry which is preliminary data.</text>
</comment>
<evidence type="ECO:0000313" key="1">
    <source>
        <dbReference type="EMBL" id="KAG6370351.1"/>
    </source>
</evidence>
<proteinExistence type="predicted"/>
<accession>A0A8I3A3Z9</accession>
<keyword evidence="2" id="KW-1185">Reference proteome</keyword>
<organism evidence="1 2">
    <name type="scientific">Boletus reticuloceps</name>
    <dbReference type="NCBI Taxonomy" id="495285"/>
    <lineage>
        <taxon>Eukaryota</taxon>
        <taxon>Fungi</taxon>
        <taxon>Dikarya</taxon>
        <taxon>Basidiomycota</taxon>
        <taxon>Agaricomycotina</taxon>
        <taxon>Agaricomycetes</taxon>
        <taxon>Agaricomycetidae</taxon>
        <taxon>Boletales</taxon>
        <taxon>Boletineae</taxon>
        <taxon>Boletaceae</taxon>
        <taxon>Boletoideae</taxon>
        <taxon>Boletus</taxon>
    </lineage>
</organism>
<evidence type="ECO:0000313" key="2">
    <source>
        <dbReference type="Proteomes" id="UP000683000"/>
    </source>
</evidence>
<sequence length="101" mass="10964">MSHASPQINIHLLGQINNDVIEHSFSDDALESSNAGAHVPNIDPPLNNALAEAPFNVTGIPEHMQVDDTYAQMVINEAIMCSTHPDAADPDFTVEFRNTVL</sequence>
<name>A0A8I3A3Z9_9AGAM</name>
<gene>
    <name evidence="1" type="ORF">JVT61DRAFT_12159</name>
</gene>
<protein>
    <submittedName>
        <fullName evidence="1">Uncharacterized protein</fullName>
    </submittedName>
</protein>
<dbReference type="Proteomes" id="UP000683000">
    <property type="component" value="Unassembled WGS sequence"/>
</dbReference>
<reference evidence="1" key="1">
    <citation type="submission" date="2021-03" db="EMBL/GenBank/DDBJ databases">
        <title>Evolutionary innovations through gain and loss of genes in the ectomycorrhizal Boletales.</title>
        <authorList>
            <person name="Wu G."/>
            <person name="Miyauchi S."/>
            <person name="Morin E."/>
            <person name="Yang Z.-L."/>
            <person name="Xu J."/>
            <person name="Martin F.M."/>
        </authorList>
    </citation>
    <scope>NUCLEOTIDE SEQUENCE</scope>
    <source>
        <strain evidence="1">BR01</strain>
    </source>
</reference>
<dbReference type="EMBL" id="JAGFBS010000053">
    <property type="protein sequence ID" value="KAG6370351.1"/>
    <property type="molecule type" value="Genomic_DNA"/>
</dbReference>
<dbReference type="AlphaFoldDB" id="A0A8I3A3Z9"/>